<dbReference type="AlphaFoldDB" id="A0A7Y9IA79"/>
<dbReference type="SMART" id="SM00382">
    <property type="entry name" value="AAA"/>
    <property type="match status" value="1"/>
</dbReference>
<feature type="region of interest" description="Disordered" evidence="5">
    <location>
        <begin position="1"/>
        <end position="87"/>
    </location>
</feature>
<feature type="compositionally biased region" description="Basic and acidic residues" evidence="5">
    <location>
        <begin position="13"/>
        <end position="28"/>
    </location>
</feature>
<dbReference type="RefSeq" id="WP_218871497.1">
    <property type="nucleotide sequence ID" value="NZ_JACCBU010000001.1"/>
</dbReference>
<dbReference type="InterPro" id="IPR003439">
    <property type="entry name" value="ABC_transporter-like_ATP-bd"/>
</dbReference>
<evidence type="ECO:0000256" key="5">
    <source>
        <dbReference type="SAM" id="MobiDB-lite"/>
    </source>
</evidence>
<accession>A0A7Y9IA79</accession>
<feature type="domain" description="ABC transporter" evidence="6">
    <location>
        <begin position="102"/>
        <end position="326"/>
    </location>
</feature>
<keyword evidence="8" id="KW-1185">Reference proteome</keyword>
<dbReference type="Proteomes" id="UP000569914">
    <property type="component" value="Unassembled WGS sequence"/>
</dbReference>
<proteinExistence type="inferred from homology"/>
<dbReference type="GO" id="GO:0005524">
    <property type="term" value="F:ATP binding"/>
    <property type="evidence" value="ECO:0007669"/>
    <property type="project" value="UniProtKB-KW"/>
</dbReference>
<dbReference type="PANTHER" id="PTHR43335">
    <property type="entry name" value="ABC TRANSPORTER, ATP-BINDING PROTEIN"/>
    <property type="match status" value="1"/>
</dbReference>
<keyword evidence="4 7" id="KW-0067">ATP-binding</keyword>
<dbReference type="Pfam" id="PF00005">
    <property type="entry name" value="ABC_tran"/>
    <property type="match status" value="1"/>
</dbReference>
<evidence type="ECO:0000313" key="8">
    <source>
        <dbReference type="Proteomes" id="UP000569914"/>
    </source>
</evidence>
<evidence type="ECO:0000256" key="4">
    <source>
        <dbReference type="ARBA" id="ARBA00022840"/>
    </source>
</evidence>
<reference evidence="7 8" key="1">
    <citation type="submission" date="2020-07" db="EMBL/GenBank/DDBJ databases">
        <title>Sequencing the genomes of 1000 actinobacteria strains.</title>
        <authorList>
            <person name="Klenk H.-P."/>
        </authorList>
    </citation>
    <scope>NUCLEOTIDE SEQUENCE [LARGE SCALE GENOMIC DNA]</scope>
    <source>
        <strain evidence="7 8">DSM 22083</strain>
    </source>
</reference>
<dbReference type="SUPFAM" id="SSF52540">
    <property type="entry name" value="P-loop containing nucleoside triphosphate hydrolases"/>
    <property type="match status" value="1"/>
</dbReference>
<comment type="caution">
    <text evidence="7">The sequence shown here is derived from an EMBL/GenBank/DDBJ whole genome shotgun (WGS) entry which is preliminary data.</text>
</comment>
<evidence type="ECO:0000256" key="2">
    <source>
        <dbReference type="ARBA" id="ARBA00022448"/>
    </source>
</evidence>
<keyword evidence="2" id="KW-0813">Transport</keyword>
<dbReference type="Gene3D" id="3.40.50.300">
    <property type="entry name" value="P-loop containing nucleotide triphosphate hydrolases"/>
    <property type="match status" value="1"/>
</dbReference>
<gene>
    <name evidence="7" type="ORF">BKA15_004175</name>
</gene>
<dbReference type="PROSITE" id="PS00211">
    <property type="entry name" value="ABC_TRANSPORTER_1"/>
    <property type="match status" value="1"/>
</dbReference>
<dbReference type="InterPro" id="IPR017871">
    <property type="entry name" value="ABC_transporter-like_CS"/>
</dbReference>
<evidence type="ECO:0000256" key="3">
    <source>
        <dbReference type="ARBA" id="ARBA00022741"/>
    </source>
</evidence>
<dbReference type="GO" id="GO:0016887">
    <property type="term" value="F:ATP hydrolysis activity"/>
    <property type="evidence" value="ECO:0007669"/>
    <property type="project" value="InterPro"/>
</dbReference>
<keyword evidence="3" id="KW-0547">Nucleotide-binding</keyword>
<evidence type="ECO:0000256" key="1">
    <source>
        <dbReference type="ARBA" id="ARBA00005417"/>
    </source>
</evidence>
<dbReference type="PANTHER" id="PTHR43335:SF4">
    <property type="entry name" value="ABC TRANSPORTER, ATP-BINDING PROTEIN"/>
    <property type="match status" value="1"/>
</dbReference>
<sequence length="394" mass="42980">MSRFAADAPPPAARDRSEPGLGTERRIDPSSWLAPETRGKPDPRTRPERRDRPEPAARPEPRPQPRSRPEPESRGRGRRSGARSGALQVDAKLMSAVDVEPILIDGLSKQFDDRWAVRDLSFTARPGRVTGLLGPTGAGKTTTLRMLVGLTRPASGTATFGDYAYASLRHPQRRVGTVLGRNFHPRHSGRDHLRVAAATAGVSDEQVDDLLYLVGLADAAARPAETYSLGMQQRLAIAGALLGEPDYLILDEPAIGLDPEGIRWLRGFLRSFAATGRVVLISSHLLKDAQQIVDDVVVIRDGRLLDTIDMAELAAGGGTTRVRVDDLSAARTALADLAETIVCGDEEGRFLRVRSQDVNEIGFRLYRSDVIVYELVREELDLEQLFFSALEGAA</sequence>
<dbReference type="EMBL" id="JACCBU010000001">
    <property type="protein sequence ID" value="NYE72846.1"/>
    <property type="molecule type" value="Genomic_DNA"/>
</dbReference>
<organism evidence="7 8">
    <name type="scientific">Microlunatus parietis</name>
    <dbReference type="NCBI Taxonomy" id="682979"/>
    <lineage>
        <taxon>Bacteria</taxon>
        <taxon>Bacillati</taxon>
        <taxon>Actinomycetota</taxon>
        <taxon>Actinomycetes</taxon>
        <taxon>Propionibacteriales</taxon>
        <taxon>Propionibacteriaceae</taxon>
        <taxon>Microlunatus</taxon>
    </lineage>
</organism>
<evidence type="ECO:0000313" key="7">
    <source>
        <dbReference type="EMBL" id="NYE72846.1"/>
    </source>
</evidence>
<dbReference type="PROSITE" id="PS50893">
    <property type="entry name" value="ABC_TRANSPORTER_2"/>
    <property type="match status" value="1"/>
</dbReference>
<protein>
    <submittedName>
        <fullName evidence="7">ABC-2 type transport system ATP-binding protein</fullName>
    </submittedName>
</protein>
<dbReference type="InterPro" id="IPR003593">
    <property type="entry name" value="AAA+_ATPase"/>
</dbReference>
<dbReference type="InterPro" id="IPR027417">
    <property type="entry name" value="P-loop_NTPase"/>
</dbReference>
<feature type="compositionally biased region" description="Basic and acidic residues" evidence="5">
    <location>
        <begin position="37"/>
        <end position="75"/>
    </location>
</feature>
<evidence type="ECO:0000259" key="6">
    <source>
        <dbReference type="PROSITE" id="PS50893"/>
    </source>
</evidence>
<name>A0A7Y9IA79_9ACTN</name>
<comment type="similarity">
    <text evidence="1">Belongs to the ABC transporter superfamily.</text>
</comment>